<dbReference type="Pfam" id="PF00581">
    <property type="entry name" value="Rhodanese"/>
    <property type="match status" value="1"/>
</dbReference>
<accession>A0ABP8JAC6</accession>
<sequence>MTDPGSAAGPHEHPSPGPAAGPGRYDRQITVPGVGPDGQERLRAARVLCIGAGGLGAPAALYLAGAGIGTLGIVDDDTVDLSNLHRQIIHRTADIGRPKVDSAARALTALNPEITVATHRERLSRDTVLDVLDGYDIVLDGSDNFETRYLVSDACTVLGIPHVWGAVLGAGGQLSVFDARRGPVYRDLYPDVPAPGSVPSCAEGGVLGVVPGALGVAMAAEVIKLVLGYGTPLIGTVLVHDMRTGTWESVPLAANPDVRRPATAAEVGAGIRSRVTVEQLAAALGERDAGARDFALLDVREPGEHAAAAIPGARLVPLDRILAGEDLPTPSGAEVFVHCRSGARSARAAAALSARGYVVHDVAGGIEAWARRIEPGMRIDP</sequence>
<dbReference type="CDD" id="cd00158">
    <property type="entry name" value="RHOD"/>
    <property type="match status" value="1"/>
</dbReference>
<dbReference type="SUPFAM" id="SSF69572">
    <property type="entry name" value="Activating enzymes of the ubiquitin-like proteins"/>
    <property type="match status" value="1"/>
</dbReference>
<dbReference type="PANTHER" id="PTHR10953">
    <property type="entry name" value="UBIQUITIN-ACTIVATING ENZYME E1"/>
    <property type="match status" value="1"/>
</dbReference>
<dbReference type="CDD" id="cd00757">
    <property type="entry name" value="ThiF_MoeB_HesA_family"/>
    <property type="match status" value="1"/>
</dbReference>
<dbReference type="Gene3D" id="3.40.250.10">
    <property type="entry name" value="Rhodanese-like domain"/>
    <property type="match status" value="1"/>
</dbReference>
<dbReference type="GO" id="GO:0016779">
    <property type="term" value="F:nucleotidyltransferase activity"/>
    <property type="evidence" value="ECO:0007669"/>
    <property type="project" value="UniProtKB-KW"/>
</dbReference>
<dbReference type="InterPro" id="IPR001763">
    <property type="entry name" value="Rhodanese-like_dom"/>
</dbReference>
<dbReference type="SMART" id="SM00450">
    <property type="entry name" value="RHOD"/>
    <property type="match status" value="1"/>
</dbReference>
<dbReference type="InterPro" id="IPR036873">
    <property type="entry name" value="Rhodanese-like_dom_sf"/>
</dbReference>
<evidence type="ECO:0000256" key="1">
    <source>
        <dbReference type="SAM" id="MobiDB-lite"/>
    </source>
</evidence>
<dbReference type="EMBL" id="BAABGL010000004">
    <property type="protein sequence ID" value="GAA4387703.1"/>
    <property type="molecule type" value="Genomic_DNA"/>
</dbReference>
<evidence type="ECO:0000313" key="3">
    <source>
        <dbReference type="EMBL" id="GAA4387703.1"/>
    </source>
</evidence>
<dbReference type="Gene3D" id="3.40.50.720">
    <property type="entry name" value="NAD(P)-binding Rossmann-like Domain"/>
    <property type="match status" value="1"/>
</dbReference>
<dbReference type="PANTHER" id="PTHR10953:SF102">
    <property type="entry name" value="ADENYLYLTRANSFERASE AND SULFURTRANSFERASE MOCS3"/>
    <property type="match status" value="1"/>
</dbReference>
<evidence type="ECO:0000259" key="2">
    <source>
        <dbReference type="PROSITE" id="PS50206"/>
    </source>
</evidence>
<dbReference type="InterPro" id="IPR045886">
    <property type="entry name" value="ThiF/MoeB/HesA"/>
</dbReference>
<dbReference type="PROSITE" id="PS50206">
    <property type="entry name" value="RHODANESE_3"/>
    <property type="match status" value="1"/>
</dbReference>
<dbReference type="Proteomes" id="UP001500642">
    <property type="component" value="Unassembled WGS sequence"/>
</dbReference>
<keyword evidence="4" id="KW-1185">Reference proteome</keyword>
<protein>
    <submittedName>
        <fullName evidence="3">ThiF family adenylyltransferase</fullName>
    </submittedName>
</protein>
<gene>
    <name evidence="3" type="ORF">GCM10023167_11880</name>
</gene>
<reference evidence="4" key="1">
    <citation type="journal article" date="2019" name="Int. J. Syst. Evol. Microbiol.">
        <title>The Global Catalogue of Microorganisms (GCM) 10K type strain sequencing project: providing services to taxonomists for standard genome sequencing and annotation.</title>
        <authorList>
            <consortium name="The Broad Institute Genomics Platform"/>
            <consortium name="The Broad Institute Genome Sequencing Center for Infectious Disease"/>
            <person name="Wu L."/>
            <person name="Ma J."/>
        </authorList>
    </citation>
    <scope>NUCLEOTIDE SEQUENCE [LARGE SCALE GENOMIC DNA]</scope>
    <source>
        <strain evidence="4">JCM 17808</strain>
    </source>
</reference>
<keyword evidence="3" id="KW-0548">Nucleotidyltransferase</keyword>
<comment type="caution">
    <text evidence="3">The sequence shown here is derived from an EMBL/GenBank/DDBJ whole genome shotgun (WGS) entry which is preliminary data.</text>
</comment>
<dbReference type="InterPro" id="IPR000594">
    <property type="entry name" value="ThiF_NAD_FAD-bd"/>
</dbReference>
<name>A0ABP8JAC6_9MICO</name>
<dbReference type="InterPro" id="IPR035985">
    <property type="entry name" value="Ubiquitin-activating_enz"/>
</dbReference>
<organism evidence="3 4">
    <name type="scientific">Brevibacterium pityocampae</name>
    <dbReference type="NCBI Taxonomy" id="506594"/>
    <lineage>
        <taxon>Bacteria</taxon>
        <taxon>Bacillati</taxon>
        <taxon>Actinomycetota</taxon>
        <taxon>Actinomycetes</taxon>
        <taxon>Micrococcales</taxon>
        <taxon>Brevibacteriaceae</taxon>
        <taxon>Brevibacterium</taxon>
    </lineage>
</organism>
<feature type="region of interest" description="Disordered" evidence="1">
    <location>
        <begin position="1"/>
        <end position="37"/>
    </location>
</feature>
<dbReference type="RefSeq" id="WP_295689008.1">
    <property type="nucleotide sequence ID" value="NZ_BAABGL010000004.1"/>
</dbReference>
<feature type="domain" description="Rhodanese" evidence="2">
    <location>
        <begin position="290"/>
        <end position="378"/>
    </location>
</feature>
<proteinExistence type="predicted"/>
<keyword evidence="3" id="KW-0808">Transferase</keyword>
<dbReference type="Pfam" id="PF00899">
    <property type="entry name" value="ThiF"/>
    <property type="match status" value="1"/>
</dbReference>
<evidence type="ECO:0000313" key="4">
    <source>
        <dbReference type="Proteomes" id="UP001500642"/>
    </source>
</evidence>